<organism evidence="9 10">
    <name type="scientific">Thermosporothrix hazakensis</name>
    <dbReference type="NCBI Taxonomy" id="644383"/>
    <lineage>
        <taxon>Bacteria</taxon>
        <taxon>Bacillati</taxon>
        <taxon>Chloroflexota</taxon>
        <taxon>Ktedonobacteria</taxon>
        <taxon>Ktedonobacterales</taxon>
        <taxon>Thermosporotrichaceae</taxon>
        <taxon>Thermosporothrix</taxon>
    </lineage>
</organism>
<gene>
    <name evidence="9" type="ORF">EI42_02033</name>
</gene>
<evidence type="ECO:0000256" key="3">
    <source>
        <dbReference type="ARBA" id="ARBA00022840"/>
    </source>
</evidence>
<keyword evidence="10" id="KW-1185">Reference proteome</keyword>
<feature type="modified residue" description="4-aspartylphosphate" evidence="6">
    <location>
        <position position="53"/>
    </location>
</feature>
<proteinExistence type="predicted"/>
<dbReference type="InterPro" id="IPR002197">
    <property type="entry name" value="HTH_Fis"/>
</dbReference>
<dbReference type="SUPFAM" id="SSF46689">
    <property type="entry name" value="Homeodomain-like"/>
    <property type="match status" value="1"/>
</dbReference>
<dbReference type="OrthoDB" id="143701at2"/>
<evidence type="ECO:0000259" key="8">
    <source>
        <dbReference type="PROSITE" id="PS50110"/>
    </source>
</evidence>
<evidence type="ECO:0000256" key="5">
    <source>
        <dbReference type="ARBA" id="ARBA00023163"/>
    </source>
</evidence>
<dbReference type="EMBL" id="QKUF01000005">
    <property type="protein sequence ID" value="PZW32007.1"/>
    <property type="molecule type" value="Genomic_DNA"/>
</dbReference>
<evidence type="ECO:0000256" key="2">
    <source>
        <dbReference type="ARBA" id="ARBA00022741"/>
    </source>
</evidence>
<dbReference type="Gene3D" id="1.10.10.60">
    <property type="entry name" value="Homeodomain-like"/>
    <property type="match status" value="1"/>
</dbReference>
<evidence type="ECO:0000256" key="1">
    <source>
        <dbReference type="ARBA" id="ARBA00022553"/>
    </source>
</evidence>
<dbReference type="Proteomes" id="UP000248806">
    <property type="component" value="Unassembled WGS sequence"/>
</dbReference>
<dbReference type="GO" id="GO:0006355">
    <property type="term" value="P:regulation of DNA-templated transcription"/>
    <property type="evidence" value="ECO:0007669"/>
    <property type="project" value="InterPro"/>
</dbReference>
<dbReference type="FunFam" id="3.40.50.2300:FF:000018">
    <property type="entry name" value="DNA-binding transcriptional regulator NtrC"/>
    <property type="match status" value="1"/>
</dbReference>
<dbReference type="GO" id="GO:0005524">
    <property type="term" value="F:ATP binding"/>
    <property type="evidence" value="ECO:0007669"/>
    <property type="project" value="UniProtKB-KW"/>
</dbReference>
<evidence type="ECO:0000259" key="7">
    <source>
        <dbReference type="PROSITE" id="PS50045"/>
    </source>
</evidence>
<dbReference type="PROSITE" id="PS50045">
    <property type="entry name" value="SIGMA54_INTERACT_4"/>
    <property type="match status" value="1"/>
</dbReference>
<feature type="domain" description="Sigma-54 factor interaction" evidence="7">
    <location>
        <begin position="140"/>
        <end position="322"/>
    </location>
</feature>
<dbReference type="InterPro" id="IPR058031">
    <property type="entry name" value="AAA_lid_NorR"/>
</dbReference>
<dbReference type="GO" id="GO:0043565">
    <property type="term" value="F:sequence-specific DNA binding"/>
    <property type="evidence" value="ECO:0007669"/>
    <property type="project" value="InterPro"/>
</dbReference>
<dbReference type="Gene3D" id="3.40.50.300">
    <property type="entry name" value="P-loop containing nucleotide triphosphate hydrolases"/>
    <property type="match status" value="1"/>
</dbReference>
<name>A0A326U9B2_THEHA</name>
<keyword evidence="4" id="KW-0805">Transcription regulation</keyword>
<dbReference type="SUPFAM" id="SSF52172">
    <property type="entry name" value="CheY-like"/>
    <property type="match status" value="1"/>
</dbReference>
<dbReference type="SMART" id="SM00448">
    <property type="entry name" value="REC"/>
    <property type="match status" value="1"/>
</dbReference>
<evidence type="ECO:0000313" key="9">
    <source>
        <dbReference type="EMBL" id="PZW32007.1"/>
    </source>
</evidence>
<evidence type="ECO:0000313" key="10">
    <source>
        <dbReference type="Proteomes" id="UP000248806"/>
    </source>
</evidence>
<dbReference type="RefSeq" id="WP_111321444.1">
    <property type="nucleotide sequence ID" value="NZ_BIFX01000001.1"/>
</dbReference>
<feature type="domain" description="Response regulatory" evidence="8">
    <location>
        <begin position="4"/>
        <end position="118"/>
    </location>
</feature>
<keyword evidence="2" id="KW-0547">Nucleotide-binding</keyword>
<dbReference type="InterPro" id="IPR009057">
    <property type="entry name" value="Homeodomain-like_sf"/>
</dbReference>
<accession>A0A326U9B2</accession>
<dbReference type="PRINTS" id="PR01590">
    <property type="entry name" value="HTHFIS"/>
</dbReference>
<dbReference type="Pfam" id="PF00158">
    <property type="entry name" value="Sigma54_activat"/>
    <property type="match status" value="1"/>
</dbReference>
<dbReference type="InterPro" id="IPR002078">
    <property type="entry name" value="Sigma_54_int"/>
</dbReference>
<dbReference type="Gene3D" id="1.10.8.60">
    <property type="match status" value="1"/>
</dbReference>
<dbReference type="PROSITE" id="PS50110">
    <property type="entry name" value="RESPONSE_REGULATORY"/>
    <property type="match status" value="1"/>
</dbReference>
<dbReference type="GO" id="GO:0000160">
    <property type="term" value="P:phosphorelay signal transduction system"/>
    <property type="evidence" value="ECO:0007669"/>
    <property type="project" value="InterPro"/>
</dbReference>
<dbReference type="PANTHER" id="PTHR32071">
    <property type="entry name" value="TRANSCRIPTIONAL REGULATORY PROTEIN"/>
    <property type="match status" value="1"/>
</dbReference>
<dbReference type="InterPro" id="IPR001789">
    <property type="entry name" value="Sig_transdc_resp-reg_receiver"/>
</dbReference>
<dbReference type="InterPro" id="IPR027417">
    <property type="entry name" value="P-loop_NTPase"/>
</dbReference>
<comment type="caution">
    <text evidence="9">The sequence shown here is derived from an EMBL/GenBank/DDBJ whole genome shotgun (WGS) entry which is preliminary data.</text>
</comment>
<keyword evidence="3" id="KW-0067">ATP-binding</keyword>
<keyword evidence="1 6" id="KW-0597">Phosphoprotein</keyword>
<reference evidence="9 10" key="1">
    <citation type="submission" date="2018-06" db="EMBL/GenBank/DDBJ databases">
        <title>Genomic Encyclopedia of Archaeal and Bacterial Type Strains, Phase II (KMG-II): from individual species to whole genera.</title>
        <authorList>
            <person name="Goeker M."/>
        </authorList>
    </citation>
    <scope>NUCLEOTIDE SEQUENCE [LARGE SCALE GENOMIC DNA]</scope>
    <source>
        <strain evidence="9 10">ATCC BAA-1881</strain>
    </source>
</reference>
<keyword evidence="5" id="KW-0804">Transcription</keyword>
<dbReference type="SUPFAM" id="SSF52540">
    <property type="entry name" value="P-loop containing nucleoside triphosphate hydrolases"/>
    <property type="match status" value="1"/>
</dbReference>
<protein>
    <submittedName>
        <fullName evidence="9">DNA-binding NtrC family response regulator</fullName>
    </submittedName>
</protein>
<dbReference type="Pfam" id="PF00072">
    <property type="entry name" value="Response_reg"/>
    <property type="match status" value="1"/>
</dbReference>
<dbReference type="Pfam" id="PF02954">
    <property type="entry name" value="HTH_8"/>
    <property type="match status" value="1"/>
</dbReference>
<evidence type="ECO:0000256" key="4">
    <source>
        <dbReference type="ARBA" id="ARBA00023015"/>
    </source>
</evidence>
<evidence type="ECO:0000256" key="6">
    <source>
        <dbReference type="PROSITE-ProRule" id="PRU00169"/>
    </source>
</evidence>
<dbReference type="InterPro" id="IPR011006">
    <property type="entry name" value="CheY-like_superfamily"/>
</dbReference>
<keyword evidence="9" id="KW-0238">DNA-binding</keyword>
<dbReference type="Gene3D" id="3.40.50.2300">
    <property type="match status" value="1"/>
</dbReference>
<dbReference type="Pfam" id="PF25601">
    <property type="entry name" value="AAA_lid_14"/>
    <property type="match status" value="1"/>
</dbReference>
<dbReference type="AlphaFoldDB" id="A0A326U9B2"/>
<sequence>MSEYVLIVDDEANMRWILSEALRTTGFEPESVASGQEALAKMAERTYQLVLLDLKLKGMDGLATLRKLRERWPEVVVLMLTAYGTVASAVEAMQLGAADYLRKPFDIEELHFKIQRALERKALQTEVHHLRNLRKTTQEPVGSHPRWLQAVEQIRSLTRLTPDLLFLGEQGSGKAHLARWSHQLSTRFEAPIVELDLQHLAEAQLQQLLQGGRMLVGAGTLLLRHAHTLAEPALEALIRLFPATEPATRPRLLLTSERPLALFQHLPTIPVPPLRDHREDIPLLVQHFTRQPFTQTAFQVLEHYAWPGNIAELRLVVERAAVLAQGALITEGHLPERVRQAPPADQPIRLPLEGLNLEAVEISLIRQALERTGGNKTRAAELLGLTRHTLLYRIEKYHLED</sequence>